<dbReference type="AlphaFoldDB" id="A0A4R5AVQ0"/>
<feature type="binding site" evidence="11">
    <location>
        <position position="285"/>
    </location>
    <ligand>
        <name>Mg(2+)</name>
        <dbReference type="ChEBI" id="CHEBI:18420"/>
    </ligand>
</feature>
<dbReference type="EMBL" id="SMFM01000008">
    <property type="protein sequence ID" value="TDD74682.1"/>
    <property type="molecule type" value="Genomic_DNA"/>
</dbReference>
<evidence type="ECO:0000256" key="1">
    <source>
        <dbReference type="ARBA" id="ARBA00011955"/>
    </source>
</evidence>
<proteinExistence type="inferred from homology"/>
<evidence type="ECO:0000313" key="13">
    <source>
        <dbReference type="EMBL" id="TDD74682.1"/>
    </source>
</evidence>
<evidence type="ECO:0000256" key="10">
    <source>
        <dbReference type="PIRNR" id="PIRNR006268"/>
    </source>
</evidence>
<protein>
    <recommendedName>
        <fullName evidence="2 10">FAD:protein FMN transferase</fullName>
        <ecNumber evidence="1 10">2.7.1.180</ecNumber>
    </recommendedName>
    <alternativeName>
        <fullName evidence="8 10">Flavin transferase</fullName>
    </alternativeName>
</protein>
<keyword evidence="6 10" id="KW-0274">FAD</keyword>
<sequence length="335" mass="37578">MMKFLLATLGSILLFTGCNSNKKSLIKVEGNAQGTTYHISYFSDDQVNHKIVIDSLLKEIDASMSTWLPGSIISRINNNDTSVTVDQYFIDVFKKSLEVSQKTDGLFDVTVGPLVNSWGFGITKKNTQESTTIDSLLHFVGYKMVNLEGNKIIKANLEIKIDFNALAQGYTVDVLANYFESKGINNYLVELGGELKAKGKKENENWKVGIDKPDEKATYERTLEAIINLNNKALATSGNYRKFYEEKGQKFSHIIDPRTGYPARQNLLSATVIADDCITADAYATAFMVMGLQKSIQFLENNEDLKLEVYFIYDDNGNLKTHASESLKKEIQELH</sequence>
<comment type="subcellular location">
    <subcellularLocation>
        <location evidence="12">Cell inner membrane</location>
        <topology evidence="12">Lipid-anchor</topology>
        <orientation evidence="12">Periplasmic side</orientation>
    </subcellularLocation>
</comment>
<keyword evidence="14" id="KW-1185">Reference proteome</keyword>
<dbReference type="Gene3D" id="3.10.520.10">
    <property type="entry name" value="ApbE-like domains"/>
    <property type="match status" value="1"/>
</dbReference>
<accession>A0A4R5AVQ0</accession>
<keyword evidence="12" id="KW-0472">Membrane</keyword>
<dbReference type="PIRSF" id="PIRSF006268">
    <property type="entry name" value="ApbE"/>
    <property type="match status" value="1"/>
</dbReference>
<evidence type="ECO:0000313" key="14">
    <source>
        <dbReference type="Proteomes" id="UP000295278"/>
    </source>
</evidence>
<reference evidence="13 14" key="1">
    <citation type="submission" date="2019-03" db="EMBL/GenBank/DDBJ databases">
        <title>Flavobacterium AT-3-2 sp. nov., isolated from arctic soil.</title>
        <authorList>
            <person name="Chaudhary D.K."/>
        </authorList>
    </citation>
    <scope>NUCLEOTIDE SEQUENCE [LARGE SCALE GENOMIC DNA]</scope>
    <source>
        <strain evidence="13 14">AT-3-2</strain>
    </source>
</reference>
<keyword evidence="4 10" id="KW-0808">Transferase</keyword>
<evidence type="ECO:0000256" key="12">
    <source>
        <dbReference type="RuleBase" id="RU363002"/>
    </source>
</evidence>
<name>A0A4R5AVQ0_9FLAO</name>
<dbReference type="Proteomes" id="UP000295278">
    <property type="component" value="Unassembled WGS sequence"/>
</dbReference>
<dbReference type="PANTHER" id="PTHR30040">
    <property type="entry name" value="THIAMINE BIOSYNTHESIS LIPOPROTEIN APBE"/>
    <property type="match status" value="1"/>
</dbReference>
<evidence type="ECO:0000256" key="3">
    <source>
        <dbReference type="ARBA" id="ARBA00022630"/>
    </source>
</evidence>
<keyword evidence="12" id="KW-1003">Cell membrane</keyword>
<evidence type="ECO:0000256" key="6">
    <source>
        <dbReference type="ARBA" id="ARBA00022827"/>
    </source>
</evidence>
<comment type="cofactor">
    <cofactor evidence="11">
        <name>Mg(2+)</name>
        <dbReference type="ChEBI" id="CHEBI:18420"/>
    </cofactor>
    <cofactor evidence="11">
        <name>Mn(2+)</name>
        <dbReference type="ChEBI" id="CHEBI:29035"/>
    </cofactor>
    <text evidence="11">Magnesium. Can also use manganese.</text>
</comment>
<dbReference type="GO" id="GO:0016740">
    <property type="term" value="F:transferase activity"/>
    <property type="evidence" value="ECO:0007669"/>
    <property type="project" value="UniProtKB-UniRule"/>
</dbReference>
<dbReference type="OrthoDB" id="9778595at2"/>
<evidence type="ECO:0000256" key="2">
    <source>
        <dbReference type="ARBA" id="ARBA00016337"/>
    </source>
</evidence>
<evidence type="ECO:0000256" key="9">
    <source>
        <dbReference type="ARBA" id="ARBA00048540"/>
    </source>
</evidence>
<dbReference type="GO" id="GO:0046872">
    <property type="term" value="F:metal ion binding"/>
    <property type="evidence" value="ECO:0007669"/>
    <property type="project" value="UniProtKB-UniRule"/>
</dbReference>
<dbReference type="RefSeq" id="WP_131910468.1">
    <property type="nucleotide sequence ID" value="NZ_SMFM01000008.1"/>
</dbReference>
<dbReference type="Pfam" id="PF02424">
    <property type="entry name" value="ApbE"/>
    <property type="match status" value="1"/>
</dbReference>
<evidence type="ECO:0000256" key="7">
    <source>
        <dbReference type="ARBA" id="ARBA00022842"/>
    </source>
</evidence>
<evidence type="ECO:0000256" key="5">
    <source>
        <dbReference type="ARBA" id="ARBA00022723"/>
    </source>
</evidence>
<dbReference type="InterPro" id="IPR024932">
    <property type="entry name" value="ApbE"/>
</dbReference>
<keyword evidence="5 10" id="KW-0479">Metal-binding</keyword>
<feature type="binding site" evidence="11">
    <location>
        <position position="165"/>
    </location>
    <ligand>
        <name>Mg(2+)</name>
        <dbReference type="ChEBI" id="CHEBI:18420"/>
    </ligand>
</feature>
<comment type="catalytic activity">
    <reaction evidence="9 10 12">
        <text>L-threonyl-[protein] + FAD = FMN-L-threonyl-[protein] + AMP + H(+)</text>
        <dbReference type="Rhea" id="RHEA:36847"/>
        <dbReference type="Rhea" id="RHEA-COMP:11060"/>
        <dbReference type="Rhea" id="RHEA-COMP:11061"/>
        <dbReference type="ChEBI" id="CHEBI:15378"/>
        <dbReference type="ChEBI" id="CHEBI:30013"/>
        <dbReference type="ChEBI" id="CHEBI:57692"/>
        <dbReference type="ChEBI" id="CHEBI:74257"/>
        <dbReference type="ChEBI" id="CHEBI:456215"/>
        <dbReference type="EC" id="2.7.1.180"/>
    </reaction>
</comment>
<evidence type="ECO:0000256" key="8">
    <source>
        <dbReference type="ARBA" id="ARBA00031306"/>
    </source>
</evidence>
<comment type="caution">
    <text evidence="13">The sequence shown here is derived from an EMBL/GenBank/DDBJ whole genome shotgun (WGS) entry which is preliminary data.</text>
</comment>
<comment type="similarity">
    <text evidence="10 12">Belongs to the ApbE family.</text>
</comment>
<gene>
    <name evidence="13" type="ORF">E0F89_14370</name>
</gene>
<dbReference type="SUPFAM" id="SSF143631">
    <property type="entry name" value="ApbE-like"/>
    <property type="match status" value="1"/>
</dbReference>
<organism evidence="13 14">
    <name type="scientific">Flavobacterium caseinilyticum</name>
    <dbReference type="NCBI Taxonomy" id="2541732"/>
    <lineage>
        <taxon>Bacteria</taxon>
        <taxon>Pseudomonadati</taxon>
        <taxon>Bacteroidota</taxon>
        <taxon>Flavobacteriia</taxon>
        <taxon>Flavobacteriales</taxon>
        <taxon>Flavobacteriaceae</taxon>
        <taxon>Flavobacterium</taxon>
    </lineage>
</organism>
<evidence type="ECO:0000256" key="11">
    <source>
        <dbReference type="PIRSR" id="PIRSR006268-2"/>
    </source>
</evidence>
<dbReference type="EC" id="2.7.1.180" evidence="1 10"/>
<feature type="binding site" evidence="11">
    <location>
        <position position="281"/>
    </location>
    <ligand>
        <name>Mg(2+)</name>
        <dbReference type="ChEBI" id="CHEBI:18420"/>
    </ligand>
</feature>
<keyword evidence="3 10" id="KW-0285">Flavoprotein</keyword>
<dbReference type="PROSITE" id="PS51257">
    <property type="entry name" value="PROKAR_LIPOPROTEIN"/>
    <property type="match status" value="1"/>
</dbReference>
<dbReference type="PANTHER" id="PTHR30040:SF2">
    <property type="entry name" value="FAD:PROTEIN FMN TRANSFERASE"/>
    <property type="match status" value="1"/>
</dbReference>
<dbReference type="GO" id="GO:0005886">
    <property type="term" value="C:plasma membrane"/>
    <property type="evidence" value="ECO:0007669"/>
    <property type="project" value="UniProtKB-SubCell"/>
</dbReference>
<evidence type="ECO:0000256" key="4">
    <source>
        <dbReference type="ARBA" id="ARBA00022679"/>
    </source>
</evidence>
<keyword evidence="12" id="KW-0449">Lipoprotein</keyword>
<keyword evidence="7 10" id="KW-0460">Magnesium</keyword>
<comment type="function">
    <text evidence="12">Flavin transferase that catalyzes the transfer of the FMN moiety of FAD and its covalent binding to the hydroxyl group of a threonine residue in a target flavoprotein.</text>
</comment>
<keyword evidence="12" id="KW-0997">Cell inner membrane</keyword>
<dbReference type="InterPro" id="IPR003374">
    <property type="entry name" value="ApbE-like_sf"/>
</dbReference>